<keyword evidence="2" id="KW-0012">Acyltransferase</keyword>
<dbReference type="EMBL" id="JMPR01000014">
    <property type="protein sequence ID" value="KFD21600.1"/>
    <property type="molecule type" value="Genomic_DNA"/>
</dbReference>
<organism evidence="4 5">
    <name type="scientific">Tatumella ptyseos ATCC 33301</name>
    <dbReference type="NCBI Taxonomy" id="1005995"/>
    <lineage>
        <taxon>Bacteria</taxon>
        <taxon>Pseudomonadati</taxon>
        <taxon>Pseudomonadota</taxon>
        <taxon>Gammaproteobacteria</taxon>
        <taxon>Enterobacterales</taxon>
        <taxon>Erwiniaceae</taxon>
        <taxon>Tatumella</taxon>
    </lineage>
</organism>
<protein>
    <submittedName>
        <fullName evidence="4">Lipopolysaccharide biosynthesis protein</fullName>
    </submittedName>
</protein>
<dbReference type="OrthoDB" id="6057229at2"/>
<comment type="caution">
    <text evidence="4">The sequence shown here is derived from an EMBL/GenBank/DDBJ whole genome shotgun (WGS) entry which is preliminary data.</text>
</comment>
<gene>
    <name evidence="4" type="primary">wecD</name>
    <name evidence="4" type="ORF">GTPT_0791</name>
</gene>
<dbReference type="AlphaFoldDB" id="A0A085JMA4"/>
<reference evidence="4 5" key="1">
    <citation type="submission" date="2014-05" db="EMBL/GenBank/DDBJ databases">
        <title>ATOL: Assembling a taxonomically balanced genome-scale reconstruction of the evolutionary history of the Enterobacteriaceae.</title>
        <authorList>
            <person name="Plunkett G.III."/>
            <person name="Neeno-Eckwall E.C."/>
            <person name="Glasner J.D."/>
            <person name="Perna N.T."/>
        </authorList>
    </citation>
    <scope>NUCLEOTIDE SEQUENCE [LARGE SCALE GENOMIC DNA]</scope>
    <source>
        <strain evidence="4 5">ATCC 33301</strain>
    </source>
</reference>
<dbReference type="NCBIfam" id="NF008212">
    <property type="entry name" value="PRK10975.1"/>
    <property type="match status" value="1"/>
</dbReference>
<dbReference type="PROSITE" id="PS51186">
    <property type="entry name" value="GNAT"/>
    <property type="match status" value="1"/>
</dbReference>
<dbReference type="eggNOG" id="COG0456">
    <property type="taxonomic scope" value="Bacteria"/>
</dbReference>
<dbReference type="RefSeq" id="WP_025904152.1">
    <property type="nucleotide sequence ID" value="NZ_ATMJ01000079.1"/>
</dbReference>
<dbReference type="Pfam" id="PF00583">
    <property type="entry name" value="Acetyltransf_1"/>
    <property type="match status" value="1"/>
</dbReference>
<dbReference type="GO" id="GO:0009246">
    <property type="term" value="P:enterobacterial common antigen biosynthetic process"/>
    <property type="evidence" value="ECO:0007669"/>
    <property type="project" value="InterPro"/>
</dbReference>
<accession>A0A085JMA4</accession>
<dbReference type="NCBIfam" id="TIGR02382">
    <property type="entry name" value="wecD_rffC"/>
    <property type="match status" value="1"/>
</dbReference>
<dbReference type="SUPFAM" id="SSF55729">
    <property type="entry name" value="Acyl-CoA N-acyltransferases (Nat)"/>
    <property type="match status" value="1"/>
</dbReference>
<dbReference type="CDD" id="cd04301">
    <property type="entry name" value="NAT_SF"/>
    <property type="match status" value="1"/>
</dbReference>
<evidence type="ECO:0000256" key="1">
    <source>
        <dbReference type="ARBA" id="ARBA00022679"/>
    </source>
</evidence>
<dbReference type="Proteomes" id="UP000028602">
    <property type="component" value="Unassembled WGS sequence"/>
</dbReference>
<dbReference type="InterPro" id="IPR012752">
    <property type="entry name" value="AcTrfase_WecD"/>
</dbReference>
<evidence type="ECO:0000313" key="4">
    <source>
        <dbReference type="EMBL" id="KFD21600.1"/>
    </source>
</evidence>
<proteinExistence type="predicted"/>
<dbReference type="PANTHER" id="PTHR43877">
    <property type="entry name" value="AMINOALKYLPHOSPHONATE N-ACETYLTRANSFERASE-RELATED-RELATED"/>
    <property type="match status" value="1"/>
</dbReference>
<name>A0A085JMA4_9GAMM</name>
<dbReference type="InterPro" id="IPR050832">
    <property type="entry name" value="Bact_Acetyltransf"/>
</dbReference>
<feature type="domain" description="N-acetyltransferase" evidence="3">
    <location>
        <begin position="83"/>
        <end position="235"/>
    </location>
</feature>
<dbReference type="InterPro" id="IPR000182">
    <property type="entry name" value="GNAT_dom"/>
</dbReference>
<dbReference type="PANTHER" id="PTHR43877:SF2">
    <property type="entry name" value="AMINOALKYLPHOSPHONATE N-ACETYLTRANSFERASE-RELATED"/>
    <property type="match status" value="1"/>
</dbReference>
<dbReference type="InterPro" id="IPR016181">
    <property type="entry name" value="Acyl_CoA_acyltransferase"/>
</dbReference>
<evidence type="ECO:0000259" key="3">
    <source>
        <dbReference type="PROSITE" id="PS51186"/>
    </source>
</evidence>
<evidence type="ECO:0000256" key="2">
    <source>
        <dbReference type="ARBA" id="ARBA00023315"/>
    </source>
</evidence>
<sequence length="235" mass="26334">MLINGSISFLEWESEFFGSRIGRFTPGGDQTLPAEVMQQYHLLQARVSAEDYESLGTLNRLGFRLAEGEASLVMTLRQTARQTGVRIARPGQIPELRQAAGSAFLQSRFRAPWFNEDDCRRFYAQWIENAVKGTFDDQCLVACDAQGRLEGFVSVRETGEQARIGLLAVLPDARGKGVGQRLLFAAADRGRVRGVTQLHITTQLSNLAAMRLYLRSGARLENTAYWLYRKTDDPL</sequence>
<dbReference type="Gene3D" id="3.40.630.30">
    <property type="match status" value="1"/>
</dbReference>
<evidence type="ECO:0000313" key="5">
    <source>
        <dbReference type="Proteomes" id="UP000028602"/>
    </source>
</evidence>
<dbReference type="GO" id="GO:0008080">
    <property type="term" value="F:N-acetyltransferase activity"/>
    <property type="evidence" value="ECO:0007669"/>
    <property type="project" value="InterPro"/>
</dbReference>
<keyword evidence="1" id="KW-0808">Transferase</keyword>
<keyword evidence="5" id="KW-1185">Reference proteome</keyword>